<evidence type="ECO:0000256" key="1">
    <source>
        <dbReference type="SAM" id="MobiDB-lite"/>
    </source>
</evidence>
<evidence type="ECO:0000313" key="2">
    <source>
        <dbReference type="EMBL" id="CZR58039.1"/>
    </source>
</evidence>
<dbReference type="AlphaFoldDB" id="A0A1L7WZ34"/>
<dbReference type="OrthoDB" id="10497974at2759"/>
<evidence type="ECO:0000313" key="3">
    <source>
        <dbReference type="Proteomes" id="UP000184330"/>
    </source>
</evidence>
<reference evidence="2 3" key="1">
    <citation type="submission" date="2016-03" db="EMBL/GenBank/DDBJ databases">
        <authorList>
            <person name="Ploux O."/>
        </authorList>
    </citation>
    <scope>NUCLEOTIDE SEQUENCE [LARGE SCALE GENOMIC DNA]</scope>
    <source>
        <strain evidence="2 3">UAMH 11012</strain>
    </source>
</reference>
<accession>A0A1L7WZ34</accession>
<sequence length="103" mass="11296">MSSHQTESCAVPNSDKGRASSAPLPSSKPSLPTHLSKTSHPSDGITASHHTLSAQRIYMYLENPAHSQVLHRHQSSHESMQAHTHNADQFLASFEERMATNDP</sequence>
<gene>
    <name evidence="2" type="ORF">PAC_07929</name>
</gene>
<name>A0A1L7WZ34_9HELO</name>
<feature type="region of interest" description="Disordered" evidence="1">
    <location>
        <begin position="1"/>
        <end position="50"/>
    </location>
</feature>
<protein>
    <submittedName>
        <fullName evidence="2">Uncharacterized protein</fullName>
    </submittedName>
</protein>
<organism evidence="2 3">
    <name type="scientific">Phialocephala subalpina</name>
    <dbReference type="NCBI Taxonomy" id="576137"/>
    <lineage>
        <taxon>Eukaryota</taxon>
        <taxon>Fungi</taxon>
        <taxon>Dikarya</taxon>
        <taxon>Ascomycota</taxon>
        <taxon>Pezizomycotina</taxon>
        <taxon>Leotiomycetes</taxon>
        <taxon>Helotiales</taxon>
        <taxon>Mollisiaceae</taxon>
        <taxon>Phialocephala</taxon>
        <taxon>Phialocephala fortinii species complex</taxon>
    </lineage>
</organism>
<feature type="compositionally biased region" description="Low complexity" evidence="1">
    <location>
        <begin position="20"/>
        <end position="36"/>
    </location>
</feature>
<proteinExistence type="predicted"/>
<keyword evidence="3" id="KW-1185">Reference proteome</keyword>
<feature type="region of interest" description="Disordered" evidence="1">
    <location>
        <begin position="68"/>
        <end position="88"/>
    </location>
</feature>
<dbReference type="Proteomes" id="UP000184330">
    <property type="component" value="Unassembled WGS sequence"/>
</dbReference>
<dbReference type="EMBL" id="FJOG01000011">
    <property type="protein sequence ID" value="CZR58039.1"/>
    <property type="molecule type" value="Genomic_DNA"/>
</dbReference>